<dbReference type="InParanoid" id="D3B5C3"/>
<feature type="signal peptide" evidence="1">
    <location>
        <begin position="1"/>
        <end position="19"/>
    </location>
</feature>
<keyword evidence="1" id="KW-0732">Signal</keyword>
<dbReference type="GeneID" id="31359125"/>
<dbReference type="PROSITE" id="PS51257">
    <property type="entry name" value="PROKAR_LIPOPROTEIN"/>
    <property type="match status" value="1"/>
</dbReference>
<feature type="chain" id="PRO_5003040872" evidence="1">
    <location>
        <begin position="20"/>
        <end position="141"/>
    </location>
</feature>
<evidence type="ECO:0000313" key="2">
    <source>
        <dbReference type="EMBL" id="EFA83488.1"/>
    </source>
</evidence>
<keyword evidence="3" id="KW-1185">Reference proteome</keyword>
<evidence type="ECO:0000256" key="1">
    <source>
        <dbReference type="SAM" id="SignalP"/>
    </source>
</evidence>
<dbReference type="EMBL" id="ADBJ01000015">
    <property type="protein sequence ID" value="EFA83488.1"/>
    <property type="molecule type" value="Genomic_DNA"/>
</dbReference>
<proteinExistence type="predicted"/>
<reference evidence="2 3" key="1">
    <citation type="journal article" date="2011" name="Genome Res.">
        <title>Phylogeny-wide analysis of social amoeba genomes highlights ancient origins for complex intercellular communication.</title>
        <authorList>
            <person name="Heidel A.J."/>
            <person name="Lawal H.M."/>
            <person name="Felder M."/>
            <person name="Schilde C."/>
            <person name="Helps N.R."/>
            <person name="Tunggal B."/>
            <person name="Rivero F."/>
            <person name="John U."/>
            <person name="Schleicher M."/>
            <person name="Eichinger L."/>
            <person name="Platzer M."/>
            <person name="Noegel A.A."/>
            <person name="Schaap P."/>
            <person name="Gloeckner G."/>
        </authorList>
    </citation>
    <scope>NUCLEOTIDE SEQUENCE [LARGE SCALE GENOMIC DNA]</scope>
    <source>
        <strain evidence="3">ATCC 26659 / Pp 5 / PN500</strain>
    </source>
</reference>
<organism evidence="2 3">
    <name type="scientific">Heterostelium pallidum (strain ATCC 26659 / Pp 5 / PN500)</name>
    <name type="common">Cellular slime mold</name>
    <name type="synonym">Polysphondylium pallidum</name>
    <dbReference type="NCBI Taxonomy" id="670386"/>
    <lineage>
        <taxon>Eukaryota</taxon>
        <taxon>Amoebozoa</taxon>
        <taxon>Evosea</taxon>
        <taxon>Eumycetozoa</taxon>
        <taxon>Dictyostelia</taxon>
        <taxon>Acytosteliales</taxon>
        <taxon>Acytosteliaceae</taxon>
        <taxon>Heterostelium</taxon>
    </lineage>
</organism>
<dbReference type="AlphaFoldDB" id="D3B5C3"/>
<evidence type="ECO:0000313" key="3">
    <source>
        <dbReference type="Proteomes" id="UP000001396"/>
    </source>
</evidence>
<accession>D3B5C3</accession>
<comment type="caution">
    <text evidence="2">The sequence shown here is derived from an EMBL/GenBank/DDBJ whole genome shotgun (WGS) entry which is preliminary data.</text>
</comment>
<name>D3B5C3_HETP5</name>
<sequence>MFKISAILLVLAFIACASASSIELCAPCSNGSVQDCGSSGTVKCVTVPLGKCYTFNDVCAGVPIVRAYYIDSIDGGVVSGTVYASMDACSNELNGIPLSENCGDCNGGTTLTCHAGSTASNSMKAFAMGAASVVLAAPFLL</sequence>
<gene>
    <name evidence="2" type="ORF">PPL_03638</name>
</gene>
<dbReference type="RefSeq" id="XP_020435605.1">
    <property type="nucleotide sequence ID" value="XM_020574563.1"/>
</dbReference>
<dbReference type="Proteomes" id="UP000001396">
    <property type="component" value="Unassembled WGS sequence"/>
</dbReference>
<protein>
    <submittedName>
        <fullName evidence="2">Uncharacterized protein</fullName>
    </submittedName>
</protein>